<reference evidence="1 2" key="1">
    <citation type="journal article" date="2020" name="Cell">
        <title>Large-Scale Comparative Analyses of Tick Genomes Elucidate Their Genetic Diversity and Vector Capacities.</title>
        <authorList>
            <consortium name="Tick Genome and Microbiome Consortium (TIGMIC)"/>
            <person name="Jia N."/>
            <person name="Wang J."/>
            <person name="Shi W."/>
            <person name="Du L."/>
            <person name="Sun Y."/>
            <person name="Zhan W."/>
            <person name="Jiang J.F."/>
            <person name="Wang Q."/>
            <person name="Zhang B."/>
            <person name="Ji P."/>
            <person name="Bell-Sakyi L."/>
            <person name="Cui X.M."/>
            <person name="Yuan T.T."/>
            <person name="Jiang B.G."/>
            <person name="Yang W.F."/>
            <person name="Lam T.T."/>
            <person name="Chang Q.C."/>
            <person name="Ding S.J."/>
            <person name="Wang X.J."/>
            <person name="Zhu J.G."/>
            <person name="Ruan X.D."/>
            <person name="Zhao L."/>
            <person name="Wei J.T."/>
            <person name="Ye R.Z."/>
            <person name="Que T.C."/>
            <person name="Du C.H."/>
            <person name="Zhou Y.H."/>
            <person name="Cheng J.X."/>
            <person name="Dai P.F."/>
            <person name="Guo W.B."/>
            <person name="Han X.H."/>
            <person name="Huang E.J."/>
            <person name="Li L.F."/>
            <person name="Wei W."/>
            <person name="Gao Y.C."/>
            <person name="Liu J.Z."/>
            <person name="Shao H.Z."/>
            <person name="Wang X."/>
            <person name="Wang C.C."/>
            <person name="Yang T.C."/>
            <person name="Huo Q.B."/>
            <person name="Li W."/>
            <person name="Chen H.Y."/>
            <person name="Chen S.E."/>
            <person name="Zhou L.G."/>
            <person name="Ni X.B."/>
            <person name="Tian J.H."/>
            <person name="Sheng Y."/>
            <person name="Liu T."/>
            <person name="Pan Y.S."/>
            <person name="Xia L.Y."/>
            <person name="Li J."/>
            <person name="Zhao F."/>
            <person name="Cao W.C."/>
        </authorList>
    </citation>
    <scope>NUCLEOTIDE SEQUENCE [LARGE SCALE GENOMIC DNA]</scope>
    <source>
        <strain evidence="1">Iper-2018</strain>
    </source>
</reference>
<proteinExistence type="predicted"/>
<sequence>MDFLLEHSAVLDLKSNSVTIPTEHAIPPNVQPTSLTQLDEHVTLPPRSNVLVSVRTAVSTDYEGVVESNRSLLLQRRISVARGVARLEQAQANILPTNFTSEYQHLSRVTSLASLEDTAKVIKALTLSDTPSTIS</sequence>
<evidence type="ECO:0000313" key="1">
    <source>
        <dbReference type="EMBL" id="KAG0445082.1"/>
    </source>
</evidence>
<keyword evidence="2" id="KW-1185">Reference proteome</keyword>
<name>A0AC60R0B6_IXOPE</name>
<dbReference type="EMBL" id="JABSTQ010000949">
    <property type="protein sequence ID" value="KAG0445082.1"/>
    <property type="molecule type" value="Genomic_DNA"/>
</dbReference>
<feature type="non-terminal residue" evidence="1">
    <location>
        <position position="135"/>
    </location>
</feature>
<comment type="caution">
    <text evidence="1">The sequence shown here is derived from an EMBL/GenBank/DDBJ whole genome shotgun (WGS) entry which is preliminary data.</text>
</comment>
<protein>
    <submittedName>
        <fullName evidence="1">Uncharacterized protein</fullName>
    </submittedName>
</protein>
<dbReference type="Proteomes" id="UP000805193">
    <property type="component" value="Unassembled WGS sequence"/>
</dbReference>
<organism evidence="1 2">
    <name type="scientific">Ixodes persulcatus</name>
    <name type="common">Taiga tick</name>
    <dbReference type="NCBI Taxonomy" id="34615"/>
    <lineage>
        <taxon>Eukaryota</taxon>
        <taxon>Metazoa</taxon>
        <taxon>Ecdysozoa</taxon>
        <taxon>Arthropoda</taxon>
        <taxon>Chelicerata</taxon>
        <taxon>Arachnida</taxon>
        <taxon>Acari</taxon>
        <taxon>Parasitiformes</taxon>
        <taxon>Ixodida</taxon>
        <taxon>Ixodoidea</taxon>
        <taxon>Ixodidae</taxon>
        <taxon>Ixodinae</taxon>
        <taxon>Ixodes</taxon>
    </lineage>
</organism>
<gene>
    <name evidence="1" type="ORF">HPB47_024388</name>
</gene>
<evidence type="ECO:0000313" key="2">
    <source>
        <dbReference type="Proteomes" id="UP000805193"/>
    </source>
</evidence>
<accession>A0AC60R0B6</accession>